<proteinExistence type="predicted"/>
<dbReference type="InterPro" id="IPR016933">
    <property type="entry name" value="UCP029688_pentapep"/>
</dbReference>
<reference evidence="1 2" key="1">
    <citation type="submission" date="2020-08" db="EMBL/GenBank/DDBJ databases">
        <title>Genomic Encyclopedia of Type Strains, Phase IV (KMG-IV): sequencing the most valuable type-strain genomes for metagenomic binning, comparative biology and taxonomic classification.</title>
        <authorList>
            <person name="Goeker M."/>
        </authorList>
    </citation>
    <scope>NUCLEOTIDE SEQUENCE [LARGE SCALE GENOMIC DNA]</scope>
    <source>
        <strain evidence="1 2">DSM 22359</strain>
    </source>
</reference>
<accession>A0A840UJ36</accession>
<dbReference type="SUPFAM" id="SSF141571">
    <property type="entry name" value="Pentapeptide repeat-like"/>
    <property type="match status" value="1"/>
</dbReference>
<dbReference type="EMBL" id="JACHFE010000003">
    <property type="protein sequence ID" value="MBB5320788.1"/>
    <property type="molecule type" value="Genomic_DNA"/>
</dbReference>
<protein>
    <submittedName>
        <fullName evidence="1">Uncharacterized protein YjbI with pentapeptide repeats</fullName>
    </submittedName>
</protein>
<evidence type="ECO:0000313" key="1">
    <source>
        <dbReference type="EMBL" id="MBB5320788.1"/>
    </source>
</evidence>
<evidence type="ECO:0000313" key="2">
    <source>
        <dbReference type="Proteomes" id="UP000591735"/>
    </source>
</evidence>
<dbReference type="Proteomes" id="UP000591735">
    <property type="component" value="Unassembled WGS sequence"/>
</dbReference>
<dbReference type="AlphaFoldDB" id="A0A840UJ36"/>
<sequence length="123" mass="14096">MDDHHEHETHPIDHPLYETLRDEDVKAFNEEKGKFKDDLPSFAHGDFRGLDLRGLDATGMDFRHAYFRGADLRGIDFSKSRMEGASIASAKISGCYFPHRLCADEIVMSLNHGTRMRYTILPK</sequence>
<dbReference type="Pfam" id="PF00805">
    <property type="entry name" value="Pentapeptide"/>
    <property type="match status" value="1"/>
</dbReference>
<dbReference type="PIRSF" id="PIRSF029688">
    <property type="entry name" value="UCP29688_pentapep"/>
    <property type="match status" value="1"/>
</dbReference>
<keyword evidence="2" id="KW-1185">Reference proteome</keyword>
<organism evidence="1 2">
    <name type="scientific">Marinobacter oulmenensis</name>
    <dbReference type="NCBI Taxonomy" id="643747"/>
    <lineage>
        <taxon>Bacteria</taxon>
        <taxon>Pseudomonadati</taxon>
        <taxon>Pseudomonadota</taxon>
        <taxon>Gammaproteobacteria</taxon>
        <taxon>Pseudomonadales</taxon>
        <taxon>Marinobacteraceae</taxon>
        <taxon>Marinobacter</taxon>
    </lineage>
</organism>
<dbReference type="Gene3D" id="2.160.20.80">
    <property type="entry name" value="E3 ubiquitin-protein ligase SopA"/>
    <property type="match status" value="1"/>
</dbReference>
<dbReference type="InterPro" id="IPR001646">
    <property type="entry name" value="5peptide_repeat"/>
</dbReference>
<dbReference type="RefSeq" id="WP_183700955.1">
    <property type="nucleotide sequence ID" value="NZ_JACHFE010000003.1"/>
</dbReference>
<name>A0A840UJ36_9GAMM</name>
<gene>
    <name evidence="1" type="ORF">HNR38_001274</name>
</gene>
<comment type="caution">
    <text evidence="1">The sequence shown here is derived from an EMBL/GenBank/DDBJ whole genome shotgun (WGS) entry which is preliminary data.</text>
</comment>